<organism evidence="2">
    <name type="scientific">Megaviridae environmental sample</name>
    <dbReference type="NCBI Taxonomy" id="1737588"/>
    <lineage>
        <taxon>Viruses</taxon>
        <taxon>Varidnaviria</taxon>
        <taxon>Bamfordvirae</taxon>
        <taxon>Nucleocytoviricota</taxon>
        <taxon>Megaviricetes</taxon>
        <taxon>Imitervirales</taxon>
        <taxon>Mimiviridae</taxon>
        <taxon>environmental samples</taxon>
    </lineage>
</organism>
<dbReference type="Pfam" id="PF04471">
    <property type="entry name" value="Mrr_cat"/>
    <property type="match status" value="1"/>
</dbReference>
<dbReference type="InterPro" id="IPR007560">
    <property type="entry name" value="Restrct_endonuc_IV_Mrr"/>
</dbReference>
<reference evidence="2" key="1">
    <citation type="journal article" date="2019" name="Philos. Trans. R. Soc. Lond., B, Biol. Sci.">
        <title>Targeted metagenomic recovery of four divergent viruses reveals shared and distinctive characteristics of giant viruses of marine eukaryotes.</title>
        <authorList>
            <person name="Needham D.M."/>
            <person name="Poirier C."/>
            <person name="Hehenberger E."/>
            <person name="Jimenez V."/>
            <person name="Swalwell J.E."/>
            <person name="Santoro A.E."/>
            <person name="Worden A.Z."/>
        </authorList>
    </citation>
    <scope>NUCLEOTIDE SEQUENCE</scope>
    <source>
        <strain evidence="2">OPacV-662</strain>
    </source>
</reference>
<dbReference type="SUPFAM" id="SSF52980">
    <property type="entry name" value="Restriction endonuclease-like"/>
    <property type="match status" value="1"/>
</dbReference>
<dbReference type="GO" id="GO:0003677">
    <property type="term" value="F:DNA binding"/>
    <property type="evidence" value="ECO:0007669"/>
    <property type="project" value="InterPro"/>
</dbReference>
<dbReference type="InterPro" id="IPR011335">
    <property type="entry name" value="Restrct_endonuc-II-like"/>
</dbReference>
<dbReference type="GO" id="GO:0009307">
    <property type="term" value="P:DNA restriction-modification system"/>
    <property type="evidence" value="ECO:0007669"/>
    <property type="project" value="InterPro"/>
</dbReference>
<dbReference type="EMBL" id="MN448266">
    <property type="protein sequence ID" value="QFG73596.1"/>
    <property type="molecule type" value="Genomic_DNA"/>
</dbReference>
<dbReference type="GO" id="GO:0004519">
    <property type="term" value="F:endonuclease activity"/>
    <property type="evidence" value="ECO:0007669"/>
    <property type="project" value="InterPro"/>
</dbReference>
<sequence>MFKVMPKFKPLVRAFCRFTPYDRTRRHIEYLNKATRGEYCVRVYKNLIRPTRNNKRDGTMFEEFFCDLLIVSKHATFAQVCGADTQGTSGDQGIDIKGQADGQTLFVQCKNTKKNIGVATLR</sequence>
<accession>A0A5J6VH80</accession>
<evidence type="ECO:0000313" key="2">
    <source>
        <dbReference type="EMBL" id="QFG73596.1"/>
    </source>
</evidence>
<protein>
    <recommendedName>
        <fullName evidence="1">Restriction endonuclease type IV Mrr domain-containing protein</fullName>
    </recommendedName>
</protein>
<name>A0A5J6VH80_9VIRU</name>
<feature type="domain" description="Restriction endonuclease type IV Mrr" evidence="1">
    <location>
        <begin position="58"/>
        <end position="121"/>
    </location>
</feature>
<evidence type="ECO:0000259" key="1">
    <source>
        <dbReference type="Pfam" id="PF04471"/>
    </source>
</evidence>
<proteinExistence type="predicted"/>